<sequence>MSTSRNKTSVRSLYPPPPTVMLEARRPRIVTLTVTRPSVTSIAVISLGNGNAGDTAPTRDVMDNAVSTTTPSPAPAPGSANKGVSETAVAIIGVTLGLTCVLLALCFLCSRRRKKGNSRSESPYYGPYPYKPPRGLRGPPGPPGEAGPPGSRGEQGSQGLPGAPGIAGSAGPSGQPGPSGPQGLPGVPGREGPQGLQGIPGRQGDPGTAGRDGRDGRDGADGRYGRDGADGKDGVDGRDREMGSAGLLEKLDPRVKPDRLGKTDRQVKLVHPGRLGLREKLGRRANAALAVGVAIRALGATKVPGDRRALVVPWEIVGATAAIAM</sequence>
<dbReference type="PANTHER" id="PTHR24637:SF421">
    <property type="entry name" value="CUTICLE COLLAGEN DPY-2"/>
    <property type="match status" value="1"/>
</dbReference>
<organism evidence="3 4">
    <name type="scientific">Monosporascus ibericus</name>
    <dbReference type="NCBI Taxonomy" id="155417"/>
    <lineage>
        <taxon>Eukaryota</taxon>
        <taxon>Fungi</taxon>
        <taxon>Dikarya</taxon>
        <taxon>Ascomycota</taxon>
        <taxon>Pezizomycotina</taxon>
        <taxon>Sordariomycetes</taxon>
        <taxon>Xylariomycetidae</taxon>
        <taxon>Xylariales</taxon>
        <taxon>Xylariales incertae sedis</taxon>
        <taxon>Monosporascus</taxon>
    </lineage>
</organism>
<feature type="compositionally biased region" description="Basic and acidic residues" evidence="1">
    <location>
        <begin position="211"/>
        <end position="242"/>
    </location>
</feature>
<accession>A0A4Q4TTX4</accession>
<feature type="compositionally biased region" description="Low complexity" evidence="1">
    <location>
        <begin position="148"/>
        <end position="173"/>
    </location>
</feature>
<feature type="transmembrane region" description="Helical" evidence="2">
    <location>
        <begin position="88"/>
        <end position="109"/>
    </location>
</feature>
<dbReference type="Proteomes" id="UP000293360">
    <property type="component" value="Unassembled WGS sequence"/>
</dbReference>
<keyword evidence="4" id="KW-1185">Reference proteome</keyword>
<dbReference type="InterPro" id="IPR008160">
    <property type="entry name" value="Collagen"/>
</dbReference>
<dbReference type="STRING" id="155417.A0A4Q4TTX4"/>
<keyword evidence="2" id="KW-0812">Transmembrane</keyword>
<proteinExistence type="predicted"/>
<keyword evidence="2" id="KW-0472">Membrane</keyword>
<protein>
    <submittedName>
        <fullName evidence="3">Uncharacterized protein</fullName>
    </submittedName>
</protein>
<feature type="region of interest" description="Disordered" evidence="1">
    <location>
        <begin position="51"/>
        <end position="82"/>
    </location>
</feature>
<dbReference type="AlphaFoldDB" id="A0A4Q4TTX4"/>
<dbReference type="Pfam" id="PF01391">
    <property type="entry name" value="Collagen"/>
    <property type="match status" value="1"/>
</dbReference>
<dbReference type="EMBL" id="QJNU01000020">
    <property type="protein sequence ID" value="RYP10272.1"/>
    <property type="molecule type" value="Genomic_DNA"/>
</dbReference>
<dbReference type="OrthoDB" id="4778053at2759"/>
<evidence type="ECO:0000256" key="1">
    <source>
        <dbReference type="SAM" id="MobiDB-lite"/>
    </source>
</evidence>
<dbReference type="PANTHER" id="PTHR24637">
    <property type="entry name" value="COLLAGEN"/>
    <property type="match status" value="1"/>
</dbReference>
<keyword evidence="2" id="KW-1133">Transmembrane helix</keyword>
<gene>
    <name evidence="3" type="ORF">DL764_000764</name>
</gene>
<comment type="caution">
    <text evidence="3">The sequence shown here is derived from an EMBL/GenBank/DDBJ whole genome shotgun (WGS) entry which is preliminary data.</text>
</comment>
<evidence type="ECO:0000313" key="3">
    <source>
        <dbReference type="EMBL" id="RYP10272.1"/>
    </source>
</evidence>
<evidence type="ECO:0000313" key="4">
    <source>
        <dbReference type="Proteomes" id="UP000293360"/>
    </source>
</evidence>
<name>A0A4Q4TTX4_9PEZI</name>
<feature type="region of interest" description="Disordered" evidence="1">
    <location>
        <begin position="115"/>
        <end position="248"/>
    </location>
</feature>
<feature type="compositionally biased region" description="Low complexity" evidence="1">
    <location>
        <begin position="119"/>
        <end position="137"/>
    </location>
</feature>
<reference evidence="3 4" key="1">
    <citation type="submission" date="2018-06" db="EMBL/GenBank/DDBJ databases">
        <title>Complete Genomes of Monosporascus.</title>
        <authorList>
            <person name="Robinson A.J."/>
            <person name="Natvig D.O."/>
        </authorList>
    </citation>
    <scope>NUCLEOTIDE SEQUENCE [LARGE SCALE GENOMIC DNA]</scope>
    <source>
        <strain evidence="3 4">CBS 110550</strain>
    </source>
</reference>
<evidence type="ECO:0000256" key="2">
    <source>
        <dbReference type="SAM" id="Phobius"/>
    </source>
</evidence>